<evidence type="ECO:0000313" key="1">
    <source>
        <dbReference type="EMBL" id="PSB36292.1"/>
    </source>
</evidence>
<keyword evidence="2" id="KW-1185">Reference proteome</keyword>
<organism evidence="1 2">
    <name type="scientific">Aphanothece cf. minutissima CCALA 015</name>
    <dbReference type="NCBI Taxonomy" id="2107695"/>
    <lineage>
        <taxon>Bacteria</taxon>
        <taxon>Bacillati</taxon>
        <taxon>Cyanobacteriota</taxon>
        <taxon>Cyanophyceae</taxon>
        <taxon>Oscillatoriophycideae</taxon>
        <taxon>Chroococcales</taxon>
        <taxon>Aphanothecaceae</taxon>
        <taxon>Aphanothece</taxon>
    </lineage>
</organism>
<name>A0ABX5F7M4_9CHRO</name>
<proteinExistence type="predicted"/>
<dbReference type="Proteomes" id="UP000238218">
    <property type="component" value="Unassembled WGS sequence"/>
</dbReference>
<evidence type="ECO:0000313" key="2">
    <source>
        <dbReference type="Proteomes" id="UP000238218"/>
    </source>
</evidence>
<accession>A0ABX5F7M4</accession>
<sequence length="71" mass="7885">MDQDQRRRRLKAVGHGSGEQVLIILRRAQEQVLDGISCREGRSGDRLRVSRLNVGSLDQGSETGGDPLWQA</sequence>
<dbReference type="EMBL" id="PVWP01000010">
    <property type="protein sequence ID" value="PSB36292.1"/>
    <property type="molecule type" value="Genomic_DNA"/>
</dbReference>
<reference evidence="1 2" key="1">
    <citation type="submission" date="2018-02" db="EMBL/GenBank/DDBJ databases">
        <authorList>
            <person name="Moore K."/>
            <person name="Momper L."/>
        </authorList>
    </citation>
    <scope>NUCLEOTIDE SEQUENCE [LARGE SCALE GENOMIC DNA]</scope>
    <source>
        <strain evidence="1 2">CCALA 015</strain>
    </source>
</reference>
<protein>
    <submittedName>
        <fullName evidence="1">Uncharacterized protein</fullName>
    </submittedName>
</protein>
<reference evidence="1 2" key="2">
    <citation type="submission" date="2018-03" db="EMBL/GenBank/DDBJ databases">
        <title>The ancient ancestry and fast evolution of plastids.</title>
        <authorList>
            <person name="Moore K.R."/>
            <person name="Magnabosco C."/>
            <person name="Momper L."/>
            <person name="Gold D.A."/>
            <person name="Bosak T."/>
            <person name="Fournier G.P."/>
        </authorList>
    </citation>
    <scope>NUCLEOTIDE SEQUENCE [LARGE SCALE GENOMIC DNA]</scope>
    <source>
        <strain evidence="1 2">CCALA 015</strain>
    </source>
</reference>
<gene>
    <name evidence="1" type="ORF">C7B81_13590</name>
</gene>
<comment type="caution">
    <text evidence="1">The sequence shown here is derived from an EMBL/GenBank/DDBJ whole genome shotgun (WGS) entry which is preliminary data.</text>
</comment>